<evidence type="ECO:0000313" key="2">
    <source>
        <dbReference type="EMBL" id="KAF5193676.1"/>
    </source>
</evidence>
<dbReference type="AlphaFoldDB" id="A0A7J6W8C7"/>
<accession>A0A7J6W8C7</accession>
<dbReference type="Proteomes" id="UP000554482">
    <property type="component" value="Unassembled WGS sequence"/>
</dbReference>
<gene>
    <name evidence="2" type="ORF">FRX31_016740</name>
</gene>
<evidence type="ECO:0008006" key="4">
    <source>
        <dbReference type="Google" id="ProtNLM"/>
    </source>
</evidence>
<dbReference type="OrthoDB" id="756017at2759"/>
<organism evidence="2 3">
    <name type="scientific">Thalictrum thalictroides</name>
    <name type="common">Rue-anemone</name>
    <name type="synonym">Anemone thalictroides</name>
    <dbReference type="NCBI Taxonomy" id="46969"/>
    <lineage>
        <taxon>Eukaryota</taxon>
        <taxon>Viridiplantae</taxon>
        <taxon>Streptophyta</taxon>
        <taxon>Embryophyta</taxon>
        <taxon>Tracheophyta</taxon>
        <taxon>Spermatophyta</taxon>
        <taxon>Magnoliopsida</taxon>
        <taxon>Ranunculales</taxon>
        <taxon>Ranunculaceae</taxon>
        <taxon>Thalictroideae</taxon>
        <taxon>Thalictrum</taxon>
    </lineage>
</organism>
<comment type="caution">
    <text evidence="2">The sequence shown here is derived from an EMBL/GenBank/DDBJ whole genome shotgun (WGS) entry which is preliminary data.</text>
</comment>
<dbReference type="EMBL" id="JABWDY010019755">
    <property type="protein sequence ID" value="KAF5193676.1"/>
    <property type="molecule type" value="Genomic_DNA"/>
</dbReference>
<evidence type="ECO:0000256" key="1">
    <source>
        <dbReference type="SAM" id="MobiDB-lite"/>
    </source>
</evidence>
<feature type="region of interest" description="Disordered" evidence="1">
    <location>
        <begin position="43"/>
        <end position="79"/>
    </location>
</feature>
<sequence>MGTRKMKKREKERNGLAPKFESRFYIFKQVVEKTKEVASKVSETAKDLGEKAKQRTQDAWESVVRQGSSESKKSTTIADHVETAKTVKDNIVEKAKESSKFTETTQNLGERAKQTTQDAWESAKKGTESTRNTIAEHIKDAQKVKDTIVEKCKENKLTDTMTGTVAENATGKTTEEIIWKTTDVVAEAAVGKVPKTIIKEGYKIIRDSVNKK</sequence>
<feature type="compositionally biased region" description="Polar residues" evidence="1">
    <location>
        <begin position="65"/>
        <end position="77"/>
    </location>
</feature>
<proteinExistence type="predicted"/>
<evidence type="ECO:0000313" key="3">
    <source>
        <dbReference type="Proteomes" id="UP000554482"/>
    </source>
</evidence>
<feature type="compositionally biased region" description="Basic and acidic residues" evidence="1">
    <location>
        <begin position="121"/>
        <end position="130"/>
    </location>
</feature>
<feature type="compositionally biased region" description="Basic and acidic residues" evidence="1">
    <location>
        <begin position="43"/>
        <end position="58"/>
    </location>
</feature>
<protein>
    <recommendedName>
        <fullName evidence="4">Late embryogenesis abundant protein</fullName>
    </recommendedName>
</protein>
<feature type="region of interest" description="Disordered" evidence="1">
    <location>
        <begin position="111"/>
        <end position="130"/>
    </location>
</feature>
<reference evidence="2 3" key="1">
    <citation type="submission" date="2020-06" db="EMBL/GenBank/DDBJ databases">
        <title>Transcriptomic and genomic resources for Thalictrum thalictroides and T. hernandezii: Facilitating candidate gene discovery in an emerging model plant lineage.</title>
        <authorList>
            <person name="Arias T."/>
            <person name="Riano-Pachon D.M."/>
            <person name="Di Stilio V.S."/>
        </authorList>
    </citation>
    <scope>NUCLEOTIDE SEQUENCE [LARGE SCALE GENOMIC DNA]</scope>
    <source>
        <strain evidence="3">cv. WT478/WT964</strain>
        <tissue evidence="2">Leaves</tissue>
    </source>
</reference>
<name>A0A7J6W8C7_THATH</name>
<keyword evidence="3" id="KW-1185">Reference proteome</keyword>